<evidence type="ECO:0000313" key="1">
    <source>
        <dbReference type="EMBL" id="KAK1746181.1"/>
    </source>
</evidence>
<dbReference type="Proteomes" id="UP001224775">
    <property type="component" value="Unassembled WGS sequence"/>
</dbReference>
<evidence type="ECO:0000313" key="2">
    <source>
        <dbReference type="Proteomes" id="UP001224775"/>
    </source>
</evidence>
<dbReference type="EMBL" id="JATAAI010000004">
    <property type="protein sequence ID" value="KAK1746181.1"/>
    <property type="molecule type" value="Genomic_DNA"/>
</dbReference>
<dbReference type="AlphaFoldDB" id="A0AAD8YGN8"/>
<proteinExistence type="predicted"/>
<dbReference type="Pfam" id="PF20603">
    <property type="entry name" value="Bact_hydrolase"/>
    <property type="match status" value="2"/>
</dbReference>
<sequence length="235" mass="26791">MQSTEISKSAEECCSPFDPSLYRDGRSKDYKLIKWIDKPFVVDGTRCLFHVPLAFGSAVMRAMKKIELSGAQVPKKDFMILSDCSSPWWSDVLVSTSNVYVEGAEVTMISGLYLAKAFEGDYSNMGKWVQEINELVVEVKTSTVEEEEEKEHEKEILPNANNEVSEQEEELELLPNANVKKEVIKQKEDDELLPNTKKVTRQKDGSIFFYYPTCPKCAKKFGKNYVVIFAWISEV</sequence>
<name>A0AAD8YGN8_9STRA</name>
<keyword evidence="2" id="KW-1185">Reference proteome</keyword>
<gene>
    <name evidence="1" type="ORF">QTG54_002788</name>
</gene>
<reference evidence="1" key="1">
    <citation type="submission" date="2023-06" db="EMBL/GenBank/DDBJ databases">
        <title>Survivors Of The Sea: Transcriptome response of Skeletonema marinoi to long-term dormancy.</title>
        <authorList>
            <person name="Pinder M.I.M."/>
            <person name="Kourtchenko O."/>
            <person name="Robertson E.K."/>
            <person name="Larsson T."/>
            <person name="Maumus F."/>
            <person name="Osuna-Cruz C.M."/>
            <person name="Vancaester E."/>
            <person name="Stenow R."/>
            <person name="Vandepoele K."/>
            <person name="Ploug H."/>
            <person name="Bruchert V."/>
            <person name="Godhe A."/>
            <person name="Topel M."/>
        </authorList>
    </citation>
    <scope>NUCLEOTIDE SEQUENCE</scope>
    <source>
        <strain evidence="1">R05AC</strain>
    </source>
</reference>
<accession>A0AAD8YGN8</accession>
<comment type="caution">
    <text evidence="1">The sequence shown here is derived from an EMBL/GenBank/DDBJ whole genome shotgun (WGS) entry which is preliminary data.</text>
</comment>
<protein>
    <submittedName>
        <fullName evidence="1">Uncharacterized protein</fullName>
    </submittedName>
</protein>
<organism evidence="1 2">
    <name type="scientific">Skeletonema marinoi</name>
    <dbReference type="NCBI Taxonomy" id="267567"/>
    <lineage>
        <taxon>Eukaryota</taxon>
        <taxon>Sar</taxon>
        <taxon>Stramenopiles</taxon>
        <taxon>Ochrophyta</taxon>
        <taxon>Bacillariophyta</taxon>
        <taxon>Coscinodiscophyceae</taxon>
        <taxon>Thalassiosirophycidae</taxon>
        <taxon>Thalassiosirales</taxon>
        <taxon>Skeletonemataceae</taxon>
        <taxon>Skeletonema</taxon>
        <taxon>Skeletonema marinoi-dohrnii complex</taxon>
    </lineage>
</organism>
<dbReference type="InterPro" id="IPR046766">
    <property type="entry name" value="Bact_hydrolase"/>
</dbReference>